<protein>
    <submittedName>
        <fullName evidence="1">Uncharacterized protein</fullName>
    </submittedName>
</protein>
<sequence length="123" mass="14173">MLGIDRDRGWGIEWQQGPLTIVSHDCRTHLEPHDTAHIHDLVDTEYISHTSSHRRFASATPEICPTSVALTDVCIRPVSTLCSTLQKHTSTRIHFVNVSVRFSMFLVRHYEYVVARMAHMIRH</sequence>
<proteinExistence type="predicted"/>
<organism evidence="1 2">
    <name type="scientific">Aaosphaeria arxii CBS 175.79</name>
    <dbReference type="NCBI Taxonomy" id="1450172"/>
    <lineage>
        <taxon>Eukaryota</taxon>
        <taxon>Fungi</taxon>
        <taxon>Dikarya</taxon>
        <taxon>Ascomycota</taxon>
        <taxon>Pezizomycotina</taxon>
        <taxon>Dothideomycetes</taxon>
        <taxon>Pleosporomycetidae</taxon>
        <taxon>Pleosporales</taxon>
        <taxon>Pleosporales incertae sedis</taxon>
        <taxon>Aaosphaeria</taxon>
    </lineage>
</organism>
<name>A0A6A5XEM9_9PLEO</name>
<dbReference type="AlphaFoldDB" id="A0A6A5XEM9"/>
<dbReference type="RefSeq" id="XP_033379640.1">
    <property type="nucleotide sequence ID" value="XM_033522671.1"/>
</dbReference>
<keyword evidence="2" id="KW-1185">Reference proteome</keyword>
<gene>
    <name evidence="1" type="ORF">BU24DRAFT_278129</name>
</gene>
<dbReference type="GeneID" id="54280068"/>
<dbReference type="Proteomes" id="UP000799778">
    <property type="component" value="Unassembled WGS sequence"/>
</dbReference>
<reference evidence="1" key="1">
    <citation type="journal article" date="2020" name="Stud. Mycol.">
        <title>101 Dothideomycetes genomes: a test case for predicting lifestyles and emergence of pathogens.</title>
        <authorList>
            <person name="Haridas S."/>
            <person name="Albert R."/>
            <person name="Binder M."/>
            <person name="Bloem J."/>
            <person name="Labutti K."/>
            <person name="Salamov A."/>
            <person name="Andreopoulos B."/>
            <person name="Baker S."/>
            <person name="Barry K."/>
            <person name="Bills G."/>
            <person name="Bluhm B."/>
            <person name="Cannon C."/>
            <person name="Castanera R."/>
            <person name="Culley D."/>
            <person name="Daum C."/>
            <person name="Ezra D."/>
            <person name="Gonzalez J."/>
            <person name="Henrissat B."/>
            <person name="Kuo A."/>
            <person name="Liang C."/>
            <person name="Lipzen A."/>
            <person name="Lutzoni F."/>
            <person name="Magnuson J."/>
            <person name="Mondo S."/>
            <person name="Nolan M."/>
            <person name="Ohm R."/>
            <person name="Pangilinan J."/>
            <person name="Park H.-J."/>
            <person name="Ramirez L."/>
            <person name="Alfaro M."/>
            <person name="Sun H."/>
            <person name="Tritt A."/>
            <person name="Yoshinaga Y."/>
            <person name="Zwiers L.-H."/>
            <person name="Turgeon B."/>
            <person name="Goodwin S."/>
            <person name="Spatafora J."/>
            <person name="Crous P."/>
            <person name="Grigoriev I."/>
        </authorList>
    </citation>
    <scope>NUCLEOTIDE SEQUENCE</scope>
    <source>
        <strain evidence="1">CBS 175.79</strain>
    </source>
</reference>
<dbReference type="EMBL" id="ML978074">
    <property type="protein sequence ID" value="KAF2011301.1"/>
    <property type="molecule type" value="Genomic_DNA"/>
</dbReference>
<accession>A0A6A5XEM9</accession>
<evidence type="ECO:0000313" key="1">
    <source>
        <dbReference type="EMBL" id="KAF2011301.1"/>
    </source>
</evidence>
<evidence type="ECO:0000313" key="2">
    <source>
        <dbReference type="Proteomes" id="UP000799778"/>
    </source>
</evidence>